<evidence type="ECO:0000256" key="7">
    <source>
        <dbReference type="ARBA" id="ARBA00022908"/>
    </source>
</evidence>
<feature type="domain" description="Tyr recombinase" evidence="12">
    <location>
        <begin position="111"/>
        <end position="288"/>
    </location>
</feature>
<keyword evidence="15" id="KW-1185">Reference proteome</keyword>
<keyword evidence="6 11" id="KW-0159">Chromosome partition</keyword>
<keyword evidence="4 11" id="KW-0963">Cytoplasm</keyword>
<dbReference type="SUPFAM" id="SSF56349">
    <property type="entry name" value="DNA breaking-rejoining enzymes"/>
    <property type="match status" value="1"/>
</dbReference>
<evidence type="ECO:0000259" key="12">
    <source>
        <dbReference type="PROSITE" id="PS51898"/>
    </source>
</evidence>
<evidence type="ECO:0000313" key="15">
    <source>
        <dbReference type="Proteomes" id="UP001501565"/>
    </source>
</evidence>
<evidence type="ECO:0000256" key="2">
    <source>
        <dbReference type="ARBA" id="ARBA00006657"/>
    </source>
</evidence>
<dbReference type="RefSeq" id="WP_344800827.1">
    <property type="nucleotide sequence ID" value="NZ_BAABBN010000017.1"/>
</dbReference>
<dbReference type="NCBIfam" id="NF001399">
    <property type="entry name" value="PRK00283.1"/>
    <property type="match status" value="1"/>
</dbReference>
<keyword evidence="9 11" id="KW-0233">DNA recombination</keyword>
<evidence type="ECO:0000256" key="8">
    <source>
        <dbReference type="ARBA" id="ARBA00023125"/>
    </source>
</evidence>
<dbReference type="EMBL" id="BAABBN010000017">
    <property type="protein sequence ID" value="GAA3943453.1"/>
    <property type="molecule type" value="Genomic_DNA"/>
</dbReference>
<feature type="active site" evidence="11">
    <location>
        <position position="266"/>
    </location>
</feature>
<evidence type="ECO:0000256" key="10">
    <source>
        <dbReference type="ARBA" id="ARBA00023306"/>
    </source>
</evidence>
<dbReference type="InterPro" id="IPR004107">
    <property type="entry name" value="Integrase_SAM-like_N"/>
</dbReference>
<feature type="active site" evidence="11">
    <location>
        <position position="240"/>
    </location>
</feature>
<feature type="active site" evidence="11">
    <location>
        <position position="150"/>
    </location>
</feature>
<feature type="active site" evidence="11">
    <location>
        <position position="174"/>
    </location>
</feature>
<dbReference type="PROSITE" id="PS51898">
    <property type="entry name" value="TYR_RECOMBINASE"/>
    <property type="match status" value="1"/>
</dbReference>
<gene>
    <name evidence="11 14" type="primary">xerC</name>
    <name evidence="14" type="ORF">GCM10022277_44050</name>
</gene>
<keyword evidence="10 11" id="KW-0131">Cell cycle</keyword>
<accession>A0ABP7ND99</accession>
<dbReference type="InterPro" id="IPR013762">
    <property type="entry name" value="Integrase-like_cat_sf"/>
</dbReference>
<evidence type="ECO:0000256" key="4">
    <source>
        <dbReference type="ARBA" id="ARBA00022490"/>
    </source>
</evidence>
<feature type="active site" description="O-(3'-phospho-DNA)-tyrosine intermediate" evidence="11">
    <location>
        <position position="275"/>
    </location>
</feature>
<dbReference type="Proteomes" id="UP001501565">
    <property type="component" value="Unassembled WGS sequence"/>
</dbReference>
<dbReference type="InterPro" id="IPR002104">
    <property type="entry name" value="Integrase_catalytic"/>
</dbReference>
<comment type="similarity">
    <text evidence="2 11">Belongs to the 'phage' integrase family. XerC subfamily.</text>
</comment>
<dbReference type="NCBIfam" id="NF040815">
    <property type="entry name" value="recomb_XerA_Arch"/>
    <property type="match status" value="1"/>
</dbReference>
<evidence type="ECO:0000259" key="13">
    <source>
        <dbReference type="PROSITE" id="PS51900"/>
    </source>
</evidence>
<evidence type="ECO:0000256" key="5">
    <source>
        <dbReference type="ARBA" id="ARBA00022618"/>
    </source>
</evidence>
<dbReference type="InterPro" id="IPR010998">
    <property type="entry name" value="Integrase_recombinase_N"/>
</dbReference>
<dbReference type="CDD" id="cd00798">
    <property type="entry name" value="INT_XerDC_C"/>
    <property type="match status" value="1"/>
</dbReference>
<dbReference type="InterPro" id="IPR011010">
    <property type="entry name" value="DNA_brk_join_enz"/>
</dbReference>
<dbReference type="NCBIfam" id="TIGR02224">
    <property type="entry name" value="recomb_XerC"/>
    <property type="match status" value="1"/>
</dbReference>
<dbReference type="InterPro" id="IPR044068">
    <property type="entry name" value="CB"/>
</dbReference>
<dbReference type="InterPro" id="IPR023009">
    <property type="entry name" value="Tyrosine_recombinase_XerC/XerD"/>
</dbReference>
<evidence type="ECO:0000256" key="9">
    <source>
        <dbReference type="ARBA" id="ARBA00023172"/>
    </source>
</evidence>
<comment type="function">
    <text evidence="11">Site-specific tyrosine recombinase, which acts by catalyzing the cutting and rejoining of the recombining DNA molecules. The XerC-XerD complex is essential to convert dimers of the bacterial chromosome into monomers to permit their segregation at cell division. It also contributes to the segregational stability of plasmids.</text>
</comment>
<name>A0ABP7ND99_9GAMM</name>
<dbReference type="PANTHER" id="PTHR30349">
    <property type="entry name" value="PHAGE INTEGRASE-RELATED"/>
    <property type="match status" value="1"/>
</dbReference>
<dbReference type="Pfam" id="PF02899">
    <property type="entry name" value="Phage_int_SAM_1"/>
    <property type="match status" value="1"/>
</dbReference>
<comment type="subcellular location">
    <subcellularLocation>
        <location evidence="1 11">Cytoplasm</location>
    </subcellularLocation>
</comment>
<comment type="caution">
    <text evidence="14">The sequence shown here is derived from an EMBL/GenBank/DDBJ whole genome shotgun (WGS) entry which is preliminary data.</text>
</comment>
<evidence type="ECO:0000256" key="1">
    <source>
        <dbReference type="ARBA" id="ARBA00004496"/>
    </source>
</evidence>
<comment type="subunit">
    <text evidence="11">Forms a cyclic heterotetrameric complex composed of two molecules of XerC and two molecules of XerD.</text>
</comment>
<sequence>MTQRVFVSSVDEFIRYLTDVRQVSEHTVSNYRRDLLRFCHFLESKNIKRWSQVDSGHIRFFSAYLKHQQLASKSIQRNLSACRSLFRFLNKEGVCKTNPAQAVSAPKADRKLPGTFDTDQLNALLGFTPQTWIEYRDKAIMELFYSSGLRLSELVSLNRSSIDLISGQLRVTGKGNKTRDLPIGRMAIKALNEWLEKRPQNTDQALFTTEQGNRLQPRSIQQRLKYWMVRQGVTGNLYPHKLRHSFASHMLESSSDLRAVQELLGHEDISTTQIYTHLDFQHLAQVYDNAHPRAKRSKPPK</sequence>
<organism evidence="14 15">
    <name type="scientific">Litoribacillus peritrichatus</name>
    <dbReference type="NCBI Taxonomy" id="718191"/>
    <lineage>
        <taxon>Bacteria</taxon>
        <taxon>Pseudomonadati</taxon>
        <taxon>Pseudomonadota</taxon>
        <taxon>Gammaproteobacteria</taxon>
        <taxon>Oceanospirillales</taxon>
        <taxon>Oceanospirillaceae</taxon>
        <taxon>Litoribacillus</taxon>
    </lineage>
</organism>
<keyword evidence="7 11" id="KW-0229">DNA integration</keyword>
<feature type="domain" description="Core-binding (CB)" evidence="13">
    <location>
        <begin position="4"/>
        <end position="90"/>
    </location>
</feature>
<proteinExistence type="inferred from homology"/>
<dbReference type="PANTHER" id="PTHR30349:SF81">
    <property type="entry name" value="TYROSINE RECOMBINASE XERC"/>
    <property type="match status" value="1"/>
</dbReference>
<dbReference type="Pfam" id="PF00589">
    <property type="entry name" value="Phage_integrase"/>
    <property type="match status" value="1"/>
</dbReference>
<dbReference type="HAMAP" id="MF_01808">
    <property type="entry name" value="Recomb_XerC_XerD"/>
    <property type="match status" value="1"/>
</dbReference>
<keyword evidence="8 11" id="KW-0238">DNA-binding</keyword>
<protein>
    <recommendedName>
        <fullName evidence="3 11">Tyrosine recombinase XerC</fullName>
    </recommendedName>
</protein>
<reference evidence="15" key="1">
    <citation type="journal article" date="2019" name="Int. J. Syst. Evol. Microbiol.">
        <title>The Global Catalogue of Microorganisms (GCM) 10K type strain sequencing project: providing services to taxonomists for standard genome sequencing and annotation.</title>
        <authorList>
            <consortium name="The Broad Institute Genomics Platform"/>
            <consortium name="The Broad Institute Genome Sequencing Center for Infectious Disease"/>
            <person name="Wu L."/>
            <person name="Ma J."/>
        </authorList>
    </citation>
    <scope>NUCLEOTIDE SEQUENCE [LARGE SCALE GENOMIC DNA]</scope>
    <source>
        <strain evidence="15">JCM 17551</strain>
    </source>
</reference>
<dbReference type="InterPro" id="IPR050090">
    <property type="entry name" value="Tyrosine_recombinase_XerCD"/>
</dbReference>
<dbReference type="InterPro" id="IPR011931">
    <property type="entry name" value="Recomb_XerC"/>
</dbReference>
<keyword evidence="5 11" id="KW-0132">Cell division</keyword>
<feature type="active site" evidence="11">
    <location>
        <position position="243"/>
    </location>
</feature>
<evidence type="ECO:0000256" key="3">
    <source>
        <dbReference type="ARBA" id="ARBA00015804"/>
    </source>
</evidence>
<evidence type="ECO:0000313" key="14">
    <source>
        <dbReference type="EMBL" id="GAA3943453.1"/>
    </source>
</evidence>
<dbReference type="Gene3D" id="1.10.150.130">
    <property type="match status" value="1"/>
</dbReference>
<evidence type="ECO:0000256" key="11">
    <source>
        <dbReference type="HAMAP-Rule" id="MF_01808"/>
    </source>
</evidence>
<evidence type="ECO:0000256" key="6">
    <source>
        <dbReference type="ARBA" id="ARBA00022829"/>
    </source>
</evidence>
<dbReference type="PROSITE" id="PS51900">
    <property type="entry name" value="CB"/>
    <property type="match status" value="1"/>
</dbReference>
<dbReference type="Gene3D" id="1.10.443.10">
    <property type="entry name" value="Intergrase catalytic core"/>
    <property type="match status" value="1"/>
</dbReference>